<keyword evidence="12" id="KW-1185">Reference proteome</keyword>
<accession>A0A8B9P740</accession>
<proteinExistence type="predicted"/>
<feature type="DNA-binding region" description="TEA" evidence="8">
    <location>
        <begin position="28"/>
        <end position="100"/>
    </location>
</feature>
<evidence type="ECO:0000256" key="9">
    <source>
        <dbReference type="SAM" id="MobiDB-lite"/>
    </source>
</evidence>
<evidence type="ECO:0000256" key="8">
    <source>
        <dbReference type="PROSITE-ProRule" id="PRU00505"/>
    </source>
</evidence>
<dbReference type="GO" id="GO:0005667">
    <property type="term" value="C:transcription regulator complex"/>
    <property type="evidence" value="ECO:0007669"/>
    <property type="project" value="TreeGrafter"/>
</dbReference>
<dbReference type="InterPro" id="IPR050937">
    <property type="entry name" value="TEC1_TEAD_TF"/>
</dbReference>
<evidence type="ECO:0000256" key="5">
    <source>
        <dbReference type="ARBA" id="ARBA00023163"/>
    </source>
</evidence>
<keyword evidence="5 7" id="KW-0804">Transcription</keyword>
<protein>
    <recommendedName>
        <fullName evidence="7">Transcriptional enhancer factor TEF-5</fullName>
    </recommendedName>
</protein>
<dbReference type="GO" id="GO:0035329">
    <property type="term" value="P:hippo signaling"/>
    <property type="evidence" value="ECO:0007669"/>
    <property type="project" value="UniProtKB-UniRule"/>
</dbReference>
<dbReference type="InterPro" id="IPR000818">
    <property type="entry name" value="TEA/ATTS_dom"/>
</dbReference>
<evidence type="ECO:0000256" key="1">
    <source>
        <dbReference type="ARBA" id="ARBA00004123"/>
    </source>
</evidence>
<evidence type="ECO:0000256" key="6">
    <source>
        <dbReference type="ARBA" id="ARBA00023242"/>
    </source>
</evidence>
<dbReference type="GO" id="GO:0000981">
    <property type="term" value="F:DNA-binding transcription factor activity, RNA polymerase II-specific"/>
    <property type="evidence" value="ECO:0007669"/>
    <property type="project" value="TreeGrafter"/>
</dbReference>
<dbReference type="Pfam" id="PF01285">
    <property type="entry name" value="TEA"/>
    <property type="match status" value="1"/>
</dbReference>
<dbReference type="InterPro" id="IPR016361">
    <property type="entry name" value="TEF_metazoa"/>
</dbReference>
<feature type="region of interest" description="Disordered" evidence="9">
    <location>
        <begin position="1"/>
        <end position="35"/>
    </location>
</feature>
<keyword evidence="2 7" id="KW-0805">Transcription regulation</keyword>
<evidence type="ECO:0000256" key="4">
    <source>
        <dbReference type="ARBA" id="ARBA00023159"/>
    </source>
</evidence>
<comment type="subcellular location">
    <subcellularLocation>
        <location evidence="1 7">Nucleus</location>
    </subcellularLocation>
</comment>
<reference evidence="11" key="1">
    <citation type="submission" date="2025-08" db="UniProtKB">
        <authorList>
            <consortium name="Ensembl"/>
        </authorList>
    </citation>
    <scope>IDENTIFICATION</scope>
</reference>
<dbReference type="Ensembl" id="ENSAOWT00000008806.1">
    <property type="protein sequence ID" value="ENSAOWP00000007781.1"/>
    <property type="gene ID" value="ENSAOWG00000005337.1"/>
</dbReference>
<name>A0A8B9P740_APTOW</name>
<evidence type="ECO:0000256" key="3">
    <source>
        <dbReference type="ARBA" id="ARBA00023125"/>
    </source>
</evidence>
<evidence type="ECO:0000256" key="2">
    <source>
        <dbReference type="ARBA" id="ARBA00023015"/>
    </source>
</evidence>
<evidence type="ECO:0000313" key="11">
    <source>
        <dbReference type="Ensembl" id="ENSAOWP00000007781.1"/>
    </source>
</evidence>
<keyword evidence="4" id="KW-0010">Activator</keyword>
<feature type="compositionally biased region" description="Basic and acidic residues" evidence="9">
    <location>
        <begin position="14"/>
        <end position="28"/>
    </location>
</feature>
<dbReference type="FunFam" id="2.70.50.80:FF:000001">
    <property type="entry name" value="Transcriptional enhancer factor TEF-1, putative"/>
    <property type="match status" value="1"/>
</dbReference>
<feature type="compositionally biased region" description="Polar residues" evidence="9">
    <location>
        <begin position="1"/>
        <end position="10"/>
    </location>
</feature>
<comment type="function">
    <text evidence="7">Transcription factor which plays a key role in the Hippo signaling pathway, a pathway involved in organ size control and tumor suppression by restricting proliferation and promoting apoptosis.</text>
</comment>
<evidence type="ECO:0000259" key="10">
    <source>
        <dbReference type="PROSITE" id="PS51088"/>
    </source>
</evidence>
<organism evidence="11 12">
    <name type="scientific">Apteryx owenii</name>
    <name type="common">Little spotted kiwi</name>
    <dbReference type="NCBI Taxonomy" id="8824"/>
    <lineage>
        <taxon>Eukaryota</taxon>
        <taxon>Metazoa</taxon>
        <taxon>Chordata</taxon>
        <taxon>Craniata</taxon>
        <taxon>Vertebrata</taxon>
        <taxon>Euteleostomi</taxon>
        <taxon>Archelosauria</taxon>
        <taxon>Archosauria</taxon>
        <taxon>Dinosauria</taxon>
        <taxon>Saurischia</taxon>
        <taxon>Theropoda</taxon>
        <taxon>Coelurosauria</taxon>
        <taxon>Aves</taxon>
        <taxon>Palaeognathae</taxon>
        <taxon>Apterygiformes</taxon>
        <taxon>Apterygidae</taxon>
        <taxon>Apteryx</taxon>
    </lineage>
</organism>
<dbReference type="PIRSF" id="PIRSF500720">
    <property type="entry name" value="TEF-5"/>
    <property type="match status" value="1"/>
</dbReference>
<dbReference type="AlphaFoldDB" id="A0A8B9P740"/>
<dbReference type="Gene3D" id="6.10.20.40">
    <property type="entry name" value="TEA/ATTS domain"/>
    <property type="match status" value="1"/>
</dbReference>
<dbReference type="InterPro" id="IPR041086">
    <property type="entry name" value="YBD"/>
</dbReference>
<keyword evidence="6 7" id="KW-0539">Nucleus</keyword>
<dbReference type="GO" id="GO:0000978">
    <property type="term" value="F:RNA polymerase II cis-regulatory region sequence-specific DNA binding"/>
    <property type="evidence" value="ECO:0007669"/>
    <property type="project" value="TreeGrafter"/>
</dbReference>
<sequence>IASNSWNASGSPGEGREDGQDGMDKSLDNDAEGVWSPDIEQSFQEALAIYPPCGRRKIILSDEGKMYGESRYIKLRTGKTRTRKQVSSHLQVLARRKSREIQSKLKDQVSKDKALQSMASMSSAQIVSASVLQNKLSPPPPLPQAVFSAAPRFWSGPIAGQPGPSQDIKPFAQPAYPIQPPMPPSLASYEPLAPLPPAASAVPVWQDRTIASAKLRLLEYSAFMEVPRDAETYSKHLFVHIGQTNPSYSDPLLEAVDIRQIYDKFPEKKGGLKELYERGPQNSFFLVKFWADLNSTIQDGPGTFYGVSSQYSSAENMTITVSTKVCSFGKQVVEKVETEYARLENGRFVYRIHRSPMCEYMINFIHKLKHLPEKYMMNSVLENFTILQVVTNRDTQETLLCIAFVFEVSTSEHGAQHHVYKLVKD</sequence>
<dbReference type="PIRSF" id="PIRSF002603">
    <property type="entry name" value="TEF"/>
    <property type="match status" value="1"/>
</dbReference>
<dbReference type="PANTHER" id="PTHR11834:SF7">
    <property type="entry name" value="TRANSCRIPTIONAL ENHANCER FACTOR TEF-5"/>
    <property type="match status" value="1"/>
</dbReference>
<dbReference type="InterPro" id="IPR038096">
    <property type="entry name" value="TEA/ATTS_sf"/>
</dbReference>
<dbReference type="PANTHER" id="PTHR11834">
    <property type="entry name" value="TRANSCRIPTIONAL ENHANCER FACTOR TEF RELATED"/>
    <property type="match status" value="1"/>
</dbReference>
<dbReference type="Pfam" id="PF17725">
    <property type="entry name" value="YBD"/>
    <property type="match status" value="1"/>
</dbReference>
<dbReference type="InterPro" id="IPR027253">
    <property type="entry name" value="TEF-5"/>
</dbReference>
<dbReference type="PRINTS" id="PR00065">
    <property type="entry name" value="TEADOMAIN"/>
</dbReference>
<evidence type="ECO:0000256" key="7">
    <source>
        <dbReference type="PIRNR" id="PIRNR002603"/>
    </source>
</evidence>
<dbReference type="SMART" id="SM00426">
    <property type="entry name" value="TEA"/>
    <property type="match status" value="1"/>
</dbReference>
<dbReference type="GO" id="GO:0045944">
    <property type="term" value="P:positive regulation of transcription by RNA polymerase II"/>
    <property type="evidence" value="ECO:0007669"/>
    <property type="project" value="InterPro"/>
</dbReference>
<dbReference type="Gene3D" id="2.70.50.80">
    <property type="match status" value="1"/>
</dbReference>
<feature type="domain" description="TEA" evidence="10">
    <location>
        <begin position="28"/>
        <end position="100"/>
    </location>
</feature>
<dbReference type="PROSITE" id="PS51088">
    <property type="entry name" value="TEA_2"/>
    <property type="match status" value="1"/>
</dbReference>
<dbReference type="GO" id="GO:0005634">
    <property type="term" value="C:nucleus"/>
    <property type="evidence" value="ECO:0007669"/>
    <property type="project" value="UniProtKB-SubCell"/>
</dbReference>
<dbReference type="GO" id="GO:0048568">
    <property type="term" value="P:embryonic organ development"/>
    <property type="evidence" value="ECO:0007669"/>
    <property type="project" value="TreeGrafter"/>
</dbReference>
<evidence type="ECO:0000313" key="12">
    <source>
        <dbReference type="Proteomes" id="UP000694424"/>
    </source>
</evidence>
<dbReference type="Proteomes" id="UP000694424">
    <property type="component" value="Unplaced"/>
</dbReference>
<keyword evidence="3 7" id="KW-0238">DNA-binding</keyword>
<reference evidence="11" key="2">
    <citation type="submission" date="2025-09" db="UniProtKB">
        <authorList>
            <consortium name="Ensembl"/>
        </authorList>
    </citation>
    <scope>IDENTIFICATION</scope>
</reference>